<gene>
    <name evidence="3" type="ORF">SAMN04488052_101937</name>
</gene>
<comment type="similarity">
    <text evidence="1">Belongs to the short-chain dehydrogenases/reductases (SDR) family.</text>
</comment>
<dbReference type="PANTHER" id="PTHR24321">
    <property type="entry name" value="DEHYDROGENASES, SHORT CHAIN"/>
    <property type="match status" value="1"/>
</dbReference>
<dbReference type="Gene3D" id="3.40.50.720">
    <property type="entry name" value="NAD(P)-binding Rossmann-like Domain"/>
    <property type="match status" value="1"/>
</dbReference>
<dbReference type="PRINTS" id="PR00080">
    <property type="entry name" value="SDRFAMILY"/>
</dbReference>
<keyword evidence="2" id="KW-0560">Oxidoreductase</keyword>
<accession>A0A1H8R1S8</accession>
<evidence type="ECO:0000313" key="4">
    <source>
        <dbReference type="Proteomes" id="UP000199657"/>
    </source>
</evidence>
<dbReference type="AlphaFoldDB" id="A0A1H8R1S8"/>
<dbReference type="CDD" id="cd05233">
    <property type="entry name" value="SDR_c"/>
    <property type="match status" value="1"/>
</dbReference>
<dbReference type="Proteomes" id="UP000199657">
    <property type="component" value="Unassembled WGS sequence"/>
</dbReference>
<dbReference type="OrthoDB" id="5801166at2"/>
<reference evidence="3 4" key="1">
    <citation type="submission" date="2016-10" db="EMBL/GenBank/DDBJ databases">
        <authorList>
            <person name="de Groot N.N."/>
        </authorList>
    </citation>
    <scope>NUCLEOTIDE SEQUENCE [LARGE SCALE GENOMIC DNA]</scope>
    <source>
        <strain evidence="3 4">CGMCC 1.6291</strain>
    </source>
</reference>
<evidence type="ECO:0000313" key="3">
    <source>
        <dbReference type="EMBL" id="SEO60410.1"/>
    </source>
</evidence>
<dbReference type="NCBIfam" id="NF005559">
    <property type="entry name" value="PRK07231.1"/>
    <property type="match status" value="1"/>
</dbReference>
<dbReference type="PROSITE" id="PS00061">
    <property type="entry name" value="ADH_SHORT"/>
    <property type="match status" value="1"/>
</dbReference>
<dbReference type="InterPro" id="IPR020904">
    <property type="entry name" value="Sc_DH/Rdtase_CS"/>
</dbReference>
<keyword evidence="4" id="KW-1185">Reference proteome</keyword>
<dbReference type="GO" id="GO:0016491">
    <property type="term" value="F:oxidoreductase activity"/>
    <property type="evidence" value="ECO:0007669"/>
    <property type="project" value="UniProtKB-KW"/>
</dbReference>
<dbReference type="SUPFAM" id="SSF51735">
    <property type="entry name" value="NAD(P)-binding Rossmann-fold domains"/>
    <property type="match status" value="1"/>
</dbReference>
<proteinExistence type="inferred from homology"/>
<protein>
    <submittedName>
        <fullName evidence="3">NAD(P)-dependent dehydrogenase, short-chain alcohol dehydrogenase family</fullName>
    </submittedName>
</protein>
<dbReference type="Pfam" id="PF13561">
    <property type="entry name" value="adh_short_C2"/>
    <property type="match status" value="1"/>
</dbReference>
<dbReference type="PANTHER" id="PTHR24321:SF8">
    <property type="entry name" value="ESTRADIOL 17-BETA-DEHYDROGENASE 8-RELATED"/>
    <property type="match status" value="1"/>
</dbReference>
<dbReference type="FunFam" id="3.40.50.720:FF:000084">
    <property type="entry name" value="Short-chain dehydrogenase reductase"/>
    <property type="match status" value="1"/>
</dbReference>
<dbReference type="STRING" id="406100.SAMN04488052_101937"/>
<dbReference type="InterPro" id="IPR002347">
    <property type="entry name" value="SDR_fam"/>
</dbReference>
<dbReference type="InterPro" id="IPR036291">
    <property type="entry name" value="NAD(P)-bd_dom_sf"/>
</dbReference>
<dbReference type="EMBL" id="FOEG01000001">
    <property type="protein sequence ID" value="SEO60410.1"/>
    <property type="molecule type" value="Genomic_DNA"/>
</dbReference>
<name>A0A1H8R1S8_9GAMM</name>
<organism evidence="3 4">
    <name type="scientific">Aquisalimonas asiatica</name>
    <dbReference type="NCBI Taxonomy" id="406100"/>
    <lineage>
        <taxon>Bacteria</taxon>
        <taxon>Pseudomonadati</taxon>
        <taxon>Pseudomonadota</taxon>
        <taxon>Gammaproteobacteria</taxon>
        <taxon>Chromatiales</taxon>
        <taxon>Ectothiorhodospiraceae</taxon>
        <taxon>Aquisalimonas</taxon>
    </lineage>
</organism>
<dbReference type="RefSeq" id="WP_091640289.1">
    <property type="nucleotide sequence ID" value="NZ_FOEG01000001.1"/>
</dbReference>
<evidence type="ECO:0000256" key="1">
    <source>
        <dbReference type="ARBA" id="ARBA00006484"/>
    </source>
</evidence>
<dbReference type="NCBIfam" id="NF009466">
    <property type="entry name" value="PRK12826.1-2"/>
    <property type="match status" value="1"/>
</dbReference>
<sequence length="253" mass="26856">MVGDFKGKVVLVTGGASGIGRAIVERLAARGATLVIADILRKEGEKAAAAAREQGVDARFLPLDVREPDEVRDLVQAIVEAHGQLDCAVNNAGVEHGLQALADVGDEDWDRIQEINLRGVWLCLKHELPQMVRQGRGSIVNLASVAGLVGAPLLGPYAASKHGVVGLTRTAALEYGRMGVRVNAVCPSTIRTEMFQRSLTGRPDLAEKLVRNSPMRRLGEPGEVAEAVIWLCSDAASFVNGHQLAVDGGMTAQ</sequence>
<evidence type="ECO:0000256" key="2">
    <source>
        <dbReference type="ARBA" id="ARBA00023002"/>
    </source>
</evidence>
<dbReference type="PRINTS" id="PR00081">
    <property type="entry name" value="GDHRDH"/>
</dbReference>